<evidence type="ECO:0000313" key="2">
    <source>
        <dbReference type="EMBL" id="GMH10632.1"/>
    </source>
</evidence>
<protein>
    <submittedName>
        <fullName evidence="2">Uncharacterized protein</fullName>
    </submittedName>
</protein>
<keyword evidence="3" id="KW-1185">Reference proteome</keyword>
<accession>A0AAD3XMU2</accession>
<sequence>MLYKFRTATSFGPSIPLSNQIKKTACKLYQTQGACNTTTAPKSISATHLSKSVSSALPTAENASPQGQQGHLDVPHQTGNALEAKSRGPFQCPSFAIHPSASTNNKH</sequence>
<gene>
    <name evidence="2" type="ORF">Nepgr_012473</name>
</gene>
<dbReference type="Proteomes" id="UP001279734">
    <property type="component" value="Unassembled WGS sequence"/>
</dbReference>
<reference evidence="2" key="1">
    <citation type="submission" date="2023-05" db="EMBL/GenBank/DDBJ databases">
        <title>Nepenthes gracilis genome sequencing.</title>
        <authorList>
            <person name="Fukushima K."/>
        </authorList>
    </citation>
    <scope>NUCLEOTIDE SEQUENCE</scope>
    <source>
        <strain evidence="2">SING2019-196</strain>
    </source>
</reference>
<feature type="region of interest" description="Disordered" evidence="1">
    <location>
        <begin position="50"/>
        <end position="107"/>
    </location>
</feature>
<name>A0AAD3XMU2_NEPGR</name>
<organism evidence="2 3">
    <name type="scientific">Nepenthes gracilis</name>
    <name type="common">Slender pitcher plant</name>
    <dbReference type="NCBI Taxonomy" id="150966"/>
    <lineage>
        <taxon>Eukaryota</taxon>
        <taxon>Viridiplantae</taxon>
        <taxon>Streptophyta</taxon>
        <taxon>Embryophyta</taxon>
        <taxon>Tracheophyta</taxon>
        <taxon>Spermatophyta</taxon>
        <taxon>Magnoliopsida</taxon>
        <taxon>eudicotyledons</taxon>
        <taxon>Gunneridae</taxon>
        <taxon>Pentapetalae</taxon>
        <taxon>Caryophyllales</taxon>
        <taxon>Nepenthaceae</taxon>
        <taxon>Nepenthes</taxon>
    </lineage>
</organism>
<dbReference type="EMBL" id="BSYO01000010">
    <property type="protein sequence ID" value="GMH10632.1"/>
    <property type="molecule type" value="Genomic_DNA"/>
</dbReference>
<feature type="compositionally biased region" description="Polar residues" evidence="1">
    <location>
        <begin position="50"/>
        <end position="69"/>
    </location>
</feature>
<proteinExistence type="predicted"/>
<dbReference type="AlphaFoldDB" id="A0AAD3XMU2"/>
<comment type="caution">
    <text evidence="2">The sequence shown here is derived from an EMBL/GenBank/DDBJ whole genome shotgun (WGS) entry which is preliminary data.</text>
</comment>
<evidence type="ECO:0000256" key="1">
    <source>
        <dbReference type="SAM" id="MobiDB-lite"/>
    </source>
</evidence>
<evidence type="ECO:0000313" key="3">
    <source>
        <dbReference type="Proteomes" id="UP001279734"/>
    </source>
</evidence>